<keyword evidence="1" id="KW-0378">Hydrolase</keyword>
<name>A0ABU7FTF6_9ACTN</name>
<dbReference type="EMBL" id="JAYWVC010000227">
    <property type="protein sequence ID" value="MED7827372.1"/>
    <property type="molecule type" value="Genomic_DNA"/>
</dbReference>
<dbReference type="CDD" id="cd00448">
    <property type="entry name" value="YjgF_YER057c_UK114_family"/>
    <property type="match status" value="1"/>
</dbReference>
<accession>A0ABU7FTF6</accession>
<dbReference type="PANTHER" id="PTHR11803:SF39">
    <property type="entry name" value="2-IMINOBUTANOATE_2-IMINOPROPANOATE DEAMINASE"/>
    <property type="match status" value="1"/>
</dbReference>
<evidence type="ECO:0000313" key="1">
    <source>
        <dbReference type="EMBL" id="MED7827372.1"/>
    </source>
</evidence>
<dbReference type="Pfam" id="PF01042">
    <property type="entry name" value="Ribonuc_L-PSP"/>
    <property type="match status" value="1"/>
</dbReference>
<dbReference type="RefSeq" id="WP_329511754.1">
    <property type="nucleotide sequence ID" value="NZ_BAAAYZ010000153.1"/>
</dbReference>
<organism evidence="1 2">
    <name type="scientific">Streptomyces chiangmaiensis</name>
    <dbReference type="NCBI Taxonomy" id="766497"/>
    <lineage>
        <taxon>Bacteria</taxon>
        <taxon>Bacillati</taxon>
        <taxon>Actinomycetota</taxon>
        <taxon>Actinomycetes</taxon>
        <taxon>Kitasatosporales</taxon>
        <taxon>Streptomycetaceae</taxon>
        <taxon>Streptomyces</taxon>
    </lineage>
</organism>
<comment type="caution">
    <text evidence="1">The sequence shown here is derived from an EMBL/GenBank/DDBJ whole genome shotgun (WGS) entry which is preliminary data.</text>
</comment>
<reference evidence="1" key="1">
    <citation type="submission" date="2024-01" db="EMBL/GenBank/DDBJ databases">
        <title>First draft genome sequence data of TA4-1, the type strain of Gram-positive actinobacterium Streptomyces chiangmaiensis.</title>
        <authorList>
            <person name="Yasawong M."/>
            <person name="Nantapong N."/>
        </authorList>
    </citation>
    <scope>NUCLEOTIDE SEQUENCE</scope>
    <source>
        <strain evidence="1">TA4-1</strain>
    </source>
</reference>
<dbReference type="PANTHER" id="PTHR11803">
    <property type="entry name" value="2-IMINOBUTANOATE/2-IMINOPROPANOATE DEAMINASE RIDA"/>
    <property type="match status" value="1"/>
</dbReference>
<dbReference type="Gene3D" id="3.30.1330.40">
    <property type="entry name" value="RutC-like"/>
    <property type="match status" value="1"/>
</dbReference>
<dbReference type="Proteomes" id="UP001333996">
    <property type="component" value="Unassembled WGS sequence"/>
</dbReference>
<evidence type="ECO:0000313" key="2">
    <source>
        <dbReference type="Proteomes" id="UP001333996"/>
    </source>
</evidence>
<sequence length="143" mass="15428">MTVPADDSVGKETFVFSPEDGVPPQVGPFAHATRFGSLVFVTGQMPTDPATGRLVDGDAIAQAEQVRRNLEAVLRQFCLTLDDVLMVRVYLTDFDDFDVVNTAYETWFDGPLPSRTCVGVSGLAVGAAIEIDLIAGIPERKHS</sequence>
<dbReference type="SUPFAM" id="SSF55298">
    <property type="entry name" value="YjgF-like"/>
    <property type="match status" value="1"/>
</dbReference>
<dbReference type="EC" id="3.5.-.-" evidence="1"/>
<keyword evidence="2" id="KW-1185">Reference proteome</keyword>
<gene>
    <name evidence="1" type="ORF">VXC91_37095</name>
</gene>
<protein>
    <submittedName>
        <fullName evidence="1">RidA family protein</fullName>
        <ecNumber evidence="1">3.5.-.-</ecNumber>
    </submittedName>
</protein>
<dbReference type="GO" id="GO:0016787">
    <property type="term" value="F:hydrolase activity"/>
    <property type="evidence" value="ECO:0007669"/>
    <property type="project" value="UniProtKB-KW"/>
</dbReference>
<dbReference type="InterPro" id="IPR006175">
    <property type="entry name" value="YjgF/YER057c/UK114"/>
</dbReference>
<dbReference type="InterPro" id="IPR035959">
    <property type="entry name" value="RutC-like_sf"/>
</dbReference>
<proteinExistence type="predicted"/>